<protein>
    <recommendedName>
        <fullName evidence="2">2-oxoglutarate dehydrogenase E1 component N-terminal domain-containing protein</fullName>
    </recommendedName>
</protein>
<feature type="compositionally biased region" description="Low complexity" evidence="1">
    <location>
        <begin position="98"/>
        <end position="114"/>
    </location>
</feature>
<dbReference type="Pfam" id="PF16078">
    <property type="entry name" value="2-oxogl_dehyd_N"/>
    <property type="match status" value="1"/>
</dbReference>
<evidence type="ECO:0000256" key="1">
    <source>
        <dbReference type="SAM" id="MobiDB-lite"/>
    </source>
</evidence>
<feature type="domain" description="2-oxoglutarate dehydrogenase E1 component N-terminal" evidence="2">
    <location>
        <begin position="18"/>
        <end position="52"/>
    </location>
</feature>
<dbReference type="InterPro" id="IPR032106">
    <property type="entry name" value="2-oxogl_dehyd_N"/>
</dbReference>
<accession>A0A399P1T6</accession>
<evidence type="ECO:0000259" key="2">
    <source>
        <dbReference type="Pfam" id="PF16078"/>
    </source>
</evidence>
<proteinExistence type="predicted"/>
<dbReference type="Proteomes" id="UP000265361">
    <property type="component" value="Unassembled WGS sequence"/>
</dbReference>
<feature type="non-terminal residue" evidence="3">
    <location>
        <position position="114"/>
    </location>
</feature>
<comment type="caution">
    <text evidence="3">The sequence shown here is derived from an EMBL/GenBank/DDBJ whole genome shotgun (WGS) entry which is preliminary data.</text>
</comment>
<feature type="region of interest" description="Disordered" evidence="1">
    <location>
        <begin position="57"/>
        <end position="114"/>
    </location>
</feature>
<name>A0A399P1T6_9MICO</name>
<dbReference type="EMBL" id="QWED01000771">
    <property type="protein sequence ID" value="RIJ00108.1"/>
    <property type="molecule type" value="Genomic_DNA"/>
</dbReference>
<reference evidence="3 4" key="1">
    <citation type="submission" date="2018-08" db="EMBL/GenBank/DDBJ databases">
        <title>Genome Sequence of Clavibacter michiganensis Subspecies type strains, and the Atypical Peach-Colored Strains Isolated from Tomato.</title>
        <authorList>
            <person name="Osdaghi E."/>
            <person name="Portier P."/>
            <person name="Briand M."/>
            <person name="Jacques M.-A."/>
        </authorList>
    </citation>
    <scope>NUCLEOTIDE SEQUENCE [LARGE SCALE GENOMIC DNA]</scope>
    <source>
        <strain evidence="3 4">CFBP 7577</strain>
    </source>
</reference>
<feature type="compositionally biased region" description="Low complexity" evidence="1">
    <location>
        <begin position="78"/>
        <end position="90"/>
    </location>
</feature>
<evidence type="ECO:0000313" key="3">
    <source>
        <dbReference type="EMBL" id="RIJ00108.1"/>
    </source>
</evidence>
<dbReference type="AlphaFoldDB" id="A0A399P1T6"/>
<organism evidence="3 4">
    <name type="scientific">Clavibacter nebraskensis</name>
    <dbReference type="NCBI Taxonomy" id="31963"/>
    <lineage>
        <taxon>Bacteria</taxon>
        <taxon>Bacillati</taxon>
        <taxon>Actinomycetota</taxon>
        <taxon>Actinomycetes</taxon>
        <taxon>Micrococcales</taxon>
        <taxon>Microbacteriaceae</taxon>
        <taxon>Clavibacter</taxon>
    </lineage>
</organism>
<gene>
    <name evidence="3" type="ORF">DZF97_15615</name>
</gene>
<evidence type="ECO:0000313" key="4">
    <source>
        <dbReference type="Proteomes" id="UP000265361"/>
    </source>
</evidence>
<sequence>MSSQVTGTGTDDGSTGDFGANEWLVDEMYERFVVDKDSVDRSWWPILENYHSTVIEGREATPATGDQTAEAQIPDAESTSAPATTNTGSPAPTPPPASAGQPDAQAQQPATGSQ</sequence>